<comment type="catalytic activity">
    <reaction evidence="1">
        <text>a uridine in RNA = a pseudouridine in RNA</text>
        <dbReference type="Rhea" id="RHEA:48348"/>
        <dbReference type="Rhea" id="RHEA-COMP:12068"/>
        <dbReference type="Rhea" id="RHEA-COMP:12069"/>
        <dbReference type="ChEBI" id="CHEBI:65314"/>
        <dbReference type="ChEBI" id="CHEBI:65315"/>
    </reaction>
</comment>
<comment type="similarity">
    <text evidence="2">Belongs to the pseudouridine synthase RluA family.</text>
</comment>
<protein>
    <recommendedName>
        <fullName evidence="3">RNA pseudouridylate synthase</fullName>
    </recommendedName>
    <alternativeName>
        <fullName evidence="4">RNA-uridine isomerase</fullName>
    </alternativeName>
</protein>
<dbReference type="RefSeq" id="WP_071174895.1">
    <property type="nucleotide sequence ID" value="NZ_CP017831.1"/>
</dbReference>
<evidence type="ECO:0000313" key="7">
    <source>
        <dbReference type="Proteomes" id="UP000179284"/>
    </source>
</evidence>
<evidence type="ECO:0000256" key="4">
    <source>
        <dbReference type="ARBA" id="ARBA00033164"/>
    </source>
</evidence>
<evidence type="ECO:0000256" key="1">
    <source>
        <dbReference type="ARBA" id="ARBA00000073"/>
    </source>
</evidence>
<dbReference type="PANTHER" id="PTHR21600">
    <property type="entry name" value="MITOCHONDRIAL RNA PSEUDOURIDINE SYNTHASE"/>
    <property type="match status" value="1"/>
</dbReference>
<evidence type="ECO:0000256" key="2">
    <source>
        <dbReference type="ARBA" id="ARBA00010876"/>
    </source>
</evidence>
<dbReference type="GO" id="GO:0009982">
    <property type="term" value="F:pseudouridine synthase activity"/>
    <property type="evidence" value="ECO:0007669"/>
    <property type="project" value="InterPro"/>
</dbReference>
<dbReference type="GO" id="GO:0140098">
    <property type="term" value="F:catalytic activity, acting on RNA"/>
    <property type="evidence" value="ECO:0007669"/>
    <property type="project" value="UniProtKB-ARBA"/>
</dbReference>
<gene>
    <name evidence="6" type="ORF">bhn_I0035</name>
</gene>
<dbReference type="InterPro" id="IPR050188">
    <property type="entry name" value="RluA_PseudoU_synthase"/>
</dbReference>
<dbReference type="GO" id="GO:0003723">
    <property type="term" value="F:RNA binding"/>
    <property type="evidence" value="ECO:0007669"/>
    <property type="project" value="InterPro"/>
</dbReference>
<sequence>MKRLEYIFEDKDIIVCHKPAGMATEGARAGQMDLVSSVRNYLARKDGSKSSKPPYVGTVYRLDQPVEGVVVVCKTKQAASDLARQIKEHKTDKYYYAVCYGAVPEEKGHLSDYLIRNLDTGLAEVTENTADAKKAELDYEVLWRKKGCTFLRIKLLTGRFHQIRVQMAHMGFPIVGDQKYGNAESMGVSKELGLSNVCLCCYKFGFKHPVTKKKVSYEVEPEFLKSFDE</sequence>
<reference evidence="7" key="1">
    <citation type="submission" date="2016-10" db="EMBL/GenBank/DDBJ databases">
        <title>The complete genome sequence of the rumen bacterium Butyrivibrio hungatei MB2003.</title>
        <authorList>
            <person name="Palevich N."/>
            <person name="Kelly W.J."/>
            <person name="Leahy S.C."/>
            <person name="Altermann E."/>
            <person name="Rakonjac J."/>
            <person name="Attwood G.T."/>
        </authorList>
    </citation>
    <scope>NUCLEOTIDE SEQUENCE [LARGE SCALE GENOMIC DNA]</scope>
    <source>
        <strain evidence="7">MB2003</strain>
    </source>
</reference>
<dbReference type="KEGG" id="bhu:bhn_I0035"/>
<keyword evidence="7" id="KW-1185">Reference proteome</keyword>
<dbReference type="Pfam" id="PF00849">
    <property type="entry name" value="PseudoU_synth_2"/>
    <property type="match status" value="1"/>
</dbReference>
<dbReference type="InterPro" id="IPR020103">
    <property type="entry name" value="PsdUridine_synth_cat_dom_sf"/>
</dbReference>
<accession>A0A1D9NY41</accession>
<dbReference type="PANTHER" id="PTHR21600:SF44">
    <property type="entry name" value="RIBOSOMAL LARGE SUBUNIT PSEUDOURIDINE SYNTHASE D"/>
    <property type="match status" value="1"/>
</dbReference>
<dbReference type="Gene3D" id="3.30.2350.10">
    <property type="entry name" value="Pseudouridine synthase"/>
    <property type="match status" value="1"/>
</dbReference>
<feature type="domain" description="Pseudouridine synthase RsuA/RluA-like" evidence="5">
    <location>
        <begin position="12"/>
        <end position="169"/>
    </location>
</feature>
<dbReference type="SUPFAM" id="SSF55120">
    <property type="entry name" value="Pseudouridine synthase"/>
    <property type="match status" value="1"/>
</dbReference>
<dbReference type="EMBL" id="CP017831">
    <property type="protein sequence ID" value="AOZ95071.1"/>
    <property type="molecule type" value="Genomic_DNA"/>
</dbReference>
<dbReference type="CDD" id="cd02869">
    <property type="entry name" value="PseudoU_synth_RluA_like"/>
    <property type="match status" value="1"/>
</dbReference>
<dbReference type="GO" id="GO:0000455">
    <property type="term" value="P:enzyme-directed rRNA pseudouridine synthesis"/>
    <property type="evidence" value="ECO:0007669"/>
    <property type="project" value="TreeGrafter"/>
</dbReference>
<organism evidence="6 7">
    <name type="scientific">Butyrivibrio hungatei</name>
    <dbReference type="NCBI Taxonomy" id="185008"/>
    <lineage>
        <taxon>Bacteria</taxon>
        <taxon>Bacillati</taxon>
        <taxon>Bacillota</taxon>
        <taxon>Clostridia</taxon>
        <taxon>Lachnospirales</taxon>
        <taxon>Lachnospiraceae</taxon>
        <taxon>Butyrivibrio</taxon>
    </lineage>
</organism>
<dbReference type="AlphaFoldDB" id="A0A1D9NY41"/>
<proteinExistence type="inferred from homology"/>
<evidence type="ECO:0000313" key="6">
    <source>
        <dbReference type="EMBL" id="AOZ95071.1"/>
    </source>
</evidence>
<dbReference type="InterPro" id="IPR006145">
    <property type="entry name" value="PsdUridine_synth_RsuA/RluA"/>
</dbReference>
<dbReference type="Proteomes" id="UP000179284">
    <property type="component" value="Chromosome I"/>
</dbReference>
<evidence type="ECO:0000259" key="5">
    <source>
        <dbReference type="Pfam" id="PF00849"/>
    </source>
</evidence>
<name>A0A1D9NY41_9FIRM</name>
<evidence type="ECO:0000256" key="3">
    <source>
        <dbReference type="ARBA" id="ARBA00031870"/>
    </source>
</evidence>